<reference evidence="1 2" key="1">
    <citation type="submission" date="2019-09" db="EMBL/GenBank/DDBJ databases">
        <authorList>
            <person name="Dittami M. S."/>
        </authorList>
    </citation>
    <scope>NUCLEOTIDE SEQUENCE [LARGE SCALE GENOMIC DNA]</scope>
    <source>
        <strain evidence="1">SPHINGO391</strain>
    </source>
</reference>
<dbReference type="Proteomes" id="UP000326857">
    <property type="component" value="Unassembled WGS sequence"/>
</dbReference>
<evidence type="ECO:0000313" key="1">
    <source>
        <dbReference type="EMBL" id="VVT32155.1"/>
    </source>
</evidence>
<proteinExistence type="predicted"/>
<protein>
    <submittedName>
        <fullName evidence="1">Uncharacterized protein</fullName>
    </submittedName>
</protein>
<organism evidence="1 2">
    <name type="scientific">Sphingomonas aurantiaca</name>
    <dbReference type="NCBI Taxonomy" id="185949"/>
    <lineage>
        <taxon>Bacteria</taxon>
        <taxon>Pseudomonadati</taxon>
        <taxon>Pseudomonadota</taxon>
        <taxon>Alphaproteobacteria</taxon>
        <taxon>Sphingomonadales</taxon>
        <taxon>Sphingomonadaceae</taxon>
        <taxon>Sphingomonas</taxon>
    </lineage>
</organism>
<evidence type="ECO:0000313" key="2">
    <source>
        <dbReference type="Proteomes" id="UP000326857"/>
    </source>
</evidence>
<dbReference type="EMBL" id="CABVLI010000049">
    <property type="protein sequence ID" value="VVT32155.1"/>
    <property type="molecule type" value="Genomic_DNA"/>
</dbReference>
<sequence>MSGADDYNLSQIILYDDVDIWSLEPLIQIARRRSAQRTAEAILVPKIEHLTASILKNPFTMSNTGRLDPITALSHGEPFLFI</sequence>
<name>A0A5E8ALZ7_9SPHN</name>
<accession>A0A5E8ALZ7</accession>
<gene>
    <name evidence="1" type="ORF">SPHINGO391_530102</name>
</gene>
<dbReference type="AlphaFoldDB" id="A0A5E8ALZ7"/>